<dbReference type="AlphaFoldDB" id="A0A9Q4A6P7"/>
<reference evidence="1" key="1">
    <citation type="submission" date="2019-11" db="EMBL/GenBank/DDBJ databases">
        <title>Epiphytic Pseudomonas syringae from cherry orchards.</title>
        <authorList>
            <person name="Hulin M.T."/>
        </authorList>
    </citation>
    <scope>NUCLEOTIDE SEQUENCE</scope>
    <source>
        <strain evidence="1">PA-2-5E</strain>
    </source>
</reference>
<accession>A0A9Q4A6P7</accession>
<sequence length="93" mass="10390">MTLLPMLALAQRCASARIKLRTRSVQKRVPTRSAGTIISVEKISPDARANAPRWHAFRDAPRHNSVPHRALNFGRRAPKNAFPRGALSVIHTF</sequence>
<comment type="caution">
    <text evidence="1">The sequence shown here is derived from an EMBL/GenBank/DDBJ whole genome shotgun (WGS) entry which is preliminary data.</text>
</comment>
<organism evidence="1 2">
    <name type="scientific">Pseudomonas syringae</name>
    <dbReference type="NCBI Taxonomy" id="317"/>
    <lineage>
        <taxon>Bacteria</taxon>
        <taxon>Pseudomonadati</taxon>
        <taxon>Pseudomonadota</taxon>
        <taxon>Gammaproteobacteria</taxon>
        <taxon>Pseudomonadales</taxon>
        <taxon>Pseudomonadaceae</taxon>
        <taxon>Pseudomonas</taxon>
    </lineage>
</organism>
<gene>
    <name evidence="1" type="ORF">GIV53_17855</name>
</gene>
<name>A0A9Q4A6P7_PSESX</name>
<dbReference type="EMBL" id="WKAE01000217">
    <property type="protein sequence ID" value="MCF5631128.1"/>
    <property type="molecule type" value="Genomic_DNA"/>
</dbReference>
<protein>
    <submittedName>
        <fullName evidence="1">DUF1534 domain-containing protein</fullName>
    </submittedName>
</protein>
<evidence type="ECO:0000313" key="1">
    <source>
        <dbReference type="EMBL" id="MCF5631128.1"/>
    </source>
</evidence>
<evidence type="ECO:0000313" key="2">
    <source>
        <dbReference type="Proteomes" id="UP000814010"/>
    </source>
</evidence>
<proteinExistence type="predicted"/>
<dbReference type="Proteomes" id="UP000814010">
    <property type="component" value="Unassembled WGS sequence"/>
</dbReference>
<dbReference type="AntiFam" id="ANF00261">
    <property type="entry name" value="Protein of unknown function (DUF1534)"/>
</dbReference>